<accession>A0ABD2Y778</accession>
<comment type="caution">
    <text evidence="2">The sequence shown here is derived from an EMBL/GenBank/DDBJ whole genome shotgun (WGS) entry which is preliminary data.</text>
</comment>
<organism evidence="2 3">
    <name type="scientific">Cinchona calisaya</name>
    <dbReference type="NCBI Taxonomy" id="153742"/>
    <lineage>
        <taxon>Eukaryota</taxon>
        <taxon>Viridiplantae</taxon>
        <taxon>Streptophyta</taxon>
        <taxon>Embryophyta</taxon>
        <taxon>Tracheophyta</taxon>
        <taxon>Spermatophyta</taxon>
        <taxon>Magnoliopsida</taxon>
        <taxon>eudicotyledons</taxon>
        <taxon>Gunneridae</taxon>
        <taxon>Pentapetalae</taxon>
        <taxon>asterids</taxon>
        <taxon>lamiids</taxon>
        <taxon>Gentianales</taxon>
        <taxon>Rubiaceae</taxon>
        <taxon>Cinchonoideae</taxon>
        <taxon>Cinchoneae</taxon>
        <taxon>Cinchona</taxon>
    </lineage>
</organism>
<keyword evidence="3" id="KW-1185">Reference proteome</keyword>
<feature type="transmembrane region" description="Helical" evidence="1">
    <location>
        <begin position="14"/>
        <end position="33"/>
    </location>
</feature>
<protein>
    <submittedName>
        <fullName evidence="2">Uncharacterized protein</fullName>
    </submittedName>
</protein>
<evidence type="ECO:0000256" key="1">
    <source>
        <dbReference type="SAM" id="Phobius"/>
    </source>
</evidence>
<keyword evidence="1" id="KW-1133">Transmembrane helix</keyword>
<evidence type="ECO:0000313" key="2">
    <source>
        <dbReference type="EMBL" id="KAL3503346.1"/>
    </source>
</evidence>
<keyword evidence="1" id="KW-0812">Transmembrane</keyword>
<proteinExistence type="predicted"/>
<keyword evidence="1" id="KW-0472">Membrane</keyword>
<reference evidence="2 3" key="1">
    <citation type="submission" date="2024-11" db="EMBL/GenBank/DDBJ databases">
        <title>A near-complete genome assembly of Cinchona calisaya.</title>
        <authorList>
            <person name="Lian D.C."/>
            <person name="Zhao X.W."/>
            <person name="Wei L."/>
        </authorList>
    </citation>
    <scope>NUCLEOTIDE SEQUENCE [LARGE SCALE GENOMIC DNA]</scope>
    <source>
        <tissue evidence="2">Nenye</tissue>
    </source>
</reference>
<feature type="transmembrane region" description="Helical" evidence="1">
    <location>
        <begin position="85"/>
        <end position="104"/>
    </location>
</feature>
<evidence type="ECO:0000313" key="3">
    <source>
        <dbReference type="Proteomes" id="UP001630127"/>
    </source>
</evidence>
<name>A0ABD2Y778_9GENT</name>
<gene>
    <name evidence="2" type="ORF">ACH5RR_037795</name>
</gene>
<feature type="transmembrane region" description="Helical" evidence="1">
    <location>
        <begin position="45"/>
        <end position="65"/>
    </location>
</feature>
<sequence>MASPLAPLAPPPSYCWRLLVSMAAIAAYILLIYTNYGQILIHDYAYGGLLAGCGGLVPITIIILMRFYHNRVINSWFVRRNGITLQYLLLLPPLWVAWFFCGILERGVIML</sequence>
<dbReference type="Proteomes" id="UP001630127">
    <property type="component" value="Unassembled WGS sequence"/>
</dbReference>
<dbReference type="AlphaFoldDB" id="A0ABD2Y778"/>
<dbReference type="EMBL" id="JBJUIK010000015">
    <property type="protein sequence ID" value="KAL3503346.1"/>
    <property type="molecule type" value="Genomic_DNA"/>
</dbReference>